<evidence type="ECO:0000313" key="1">
    <source>
        <dbReference type="EMBL" id="KAI3684406.1"/>
    </source>
</evidence>
<sequence length="126" mass="14085">MASFSHHHHPFLLDQTTAFHPFPTTHNFSGHQPTTTAATTCLLDHDRRHKIKNSKSQGSSTSMEIDHDQLAMKRKGNNGISQDTRKGKKKKQKKSSDDDEGVNGYIHVRARSGQATDSHSLAERVL</sequence>
<organism evidence="1 2">
    <name type="scientific">Arctium lappa</name>
    <name type="common">Greater burdock</name>
    <name type="synonym">Lappa major</name>
    <dbReference type="NCBI Taxonomy" id="4217"/>
    <lineage>
        <taxon>Eukaryota</taxon>
        <taxon>Viridiplantae</taxon>
        <taxon>Streptophyta</taxon>
        <taxon>Embryophyta</taxon>
        <taxon>Tracheophyta</taxon>
        <taxon>Spermatophyta</taxon>
        <taxon>Magnoliopsida</taxon>
        <taxon>eudicotyledons</taxon>
        <taxon>Gunneridae</taxon>
        <taxon>Pentapetalae</taxon>
        <taxon>asterids</taxon>
        <taxon>campanulids</taxon>
        <taxon>Asterales</taxon>
        <taxon>Asteraceae</taxon>
        <taxon>Carduoideae</taxon>
        <taxon>Cardueae</taxon>
        <taxon>Arctiinae</taxon>
        <taxon>Arctium</taxon>
    </lineage>
</organism>
<evidence type="ECO:0000313" key="2">
    <source>
        <dbReference type="Proteomes" id="UP001055879"/>
    </source>
</evidence>
<proteinExistence type="predicted"/>
<reference evidence="1 2" key="2">
    <citation type="journal article" date="2022" name="Mol. Ecol. Resour.">
        <title>The genomes of chicory, endive, great burdock and yacon provide insights into Asteraceae paleo-polyploidization history and plant inulin production.</title>
        <authorList>
            <person name="Fan W."/>
            <person name="Wang S."/>
            <person name="Wang H."/>
            <person name="Wang A."/>
            <person name="Jiang F."/>
            <person name="Liu H."/>
            <person name="Zhao H."/>
            <person name="Xu D."/>
            <person name="Zhang Y."/>
        </authorList>
    </citation>
    <scope>NUCLEOTIDE SEQUENCE [LARGE SCALE GENOMIC DNA]</scope>
    <source>
        <strain evidence="2">cv. Niubang</strain>
    </source>
</reference>
<comment type="caution">
    <text evidence="1">The sequence shown here is derived from an EMBL/GenBank/DDBJ whole genome shotgun (WGS) entry which is preliminary data.</text>
</comment>
<accession>A0ACB8YGM7</accession>
<dbReference type="EMBL" id="CM042058">
    <property type="protein sequence ID" value="KAI3684406.1"/>
    <property type="molecule type" value="Genomic_DNA"/>
</dbReference>
<protein>
    <submittedName>
        <fullName evidence="1">Uncharacterized protein</fullName>
    </submittedName>
</protein>
<name>A0ACB8YGM7_ARCLA</name>
<keyword evidence="2" id="KW-1185">Reference proteome</keyword>
<reference evidence="2" key="1">
    <citation type="journal article" date="2022" name="Mol. Ecol. Resour.">
        <title>The genomes of chicory, endive, great burdock and yacon provide insights into Asteraceae palaeo-polyploidization history and plant inulin production.</title>
        <authorList>
            <person name="Fan W."/>
            <person name="Wang S."/>
            <person name="Wang H."/>
            <person name="Wang A."/>
            <person name="Jiang F."/>
            <person name="Liu H."/>
            <person name="Zhao H."/>
            <person name="Xu D."/>
            <person name="Zhang Y."/>
        </authorList>
    </citation>
    <scope>NUCLEOTIDE SEQUENCE [LARGE SCALE GENOMIC DNA]</scope>
    <source>
        <strain evidence="2">cv. Niubang</strain>
    </source>
</reference>
<dbReference type="Proteomes" id="UP001055879">
    <property type="component" value="Linkage Group LG12"/>
</dbReference>
<gene>
    <name evidence="1" type="ORF">L6452_33629</name>
</gene>